<proteinExistence type="predicted"/>
<gene>
    <name evidence="1" type="ORF">HF882_07890</name>
</gene>
<dbReference type="Proteomes" id="UP000576225">
    <property type="component" value="Unassembled WGS sequence"/>
</dbReference>
<name>A0A848AY95_9BACT</name>
<accession>A0A848AY95</accession>
<sequence>MRHWILRTGILLLAVAGASLRAAAPELLKFVPAGTEYLVSVNLERLREVPGLRAALESNEDVASRLAEFENTYNLKLEDCRQLLFVGGGKRLRGMLVETGVPEAKLEASLAPLASNRYSAATAGERKIHYVTADRSVPEDRIKLALCYLDADSVLATEEPYLAHFLEGLKTDSAIRLAAVEAPAGNPVIWGFLNVRSLTAGNKRKASLFQVFFRDLRRVVWEIASGGEHGGALTLSATGTCRNEQSAALLNASSLPGYLAMAANLLFAAEPTLGGQVVNSLKSRVDGKKVYAELKLSEELTSSIGRYLKREAERRMMPPDPVPADQRNR</sequence>
<reference evidence="1 2" key="1">
    <citation type="submission" date="2020-04" db="EMBL/GenBank/DDBJ databases">
        <authorList>
            <person name="Hitch T.C.A."/>
            <person name="Wylensek D."/>
            <person name="Clavel T."/>
        </authorList>
    </citation>
    <scope>NUCLEOTIDE SEQUENCE [LARGE SCALE GENOMIC DNA]</scope>
    <source>
        <strain evidence="1 2">COR2-253-APC-1A</strain>
    </source>
</reference>
<dbReference type="AlphaFoldDB" id="A0A848AY95"/>
<dbReference type="RefSeq" id="WP_168962198.1">
    <property type="nucleotide sequence ID" value="NZ_JABAEW010000011.1"/>
</dbReference>
<evidence type="ECO:0008006" key="3">
    <source>
        <dbReference type="Google" id="ProtNLM"/>
    </source>
</evidence>
<organism evidence="1 2">
    <name type="scientific">Victivallis vadensis</name>
    <dbReference type="NCBI Taxonomy" id="172901"/>
    <lineage>
        <taxon>Bacteria</taxon>
        <taxon>Pseudomonadati</taxon>
        <taxon>Lentisphaerota</taxon>
        <taxon>Lentisphaeria</taxon>
        <taxon>Victivallales</taxon>
        <taxon>Victivallaceae</taxon>
        <taxon>Victivallis</taxon>
    </lineage>
</organism>
<comment type="caution">
    <text evidence="1">The sequence shown here is derived from an EMBL/GenBank/DDBJ whole genome shotgun (WGS) entry which is preliminary data.</text>
</comment>
<dbReference type="EMBL" id="JABAEW010000011">
    <property type="protein sequence ID" value="NMD86500.1"/>
    <property type="molecule type" value="Genomic_DNA"/>
</dbReference>
<protein>
    <recommendedName>
        <fullName evidence="3">DUF3352 domain-containing protein</fullName>
    </recommendedName>
</protein>
<evidence type="ECO:0000313" key="1">
    <source>
        <dbReference type="EMBL" id="NMD86500.1"/>
    </source>
</evidence>
<evidence type="ECO:0000313" key="2">
    <source>
        <dbReference type="Proteomes" id="UP000576225"/>
    </source>
</evidence>